<dbReference type="SUPFAM" id="SSF81383">
    <property type="entry name" value="F-box domain"/>
    <property type="match status" value="1"/>
</dbReference>
<dbReference type="SMART" id="SM00256">
    <property type="entry name" value="FBOX"/>
    <property type="match status" value="1"/>
</dbReference>
<keyword evidence="3" id="KW-1185">Reference proteome</keyword>
<dbReference type="PANTHER" id="PTHR31672:SF13">
    <property type="entry name" value="F-BOX PROTEIN CPR30-LIKE"/>
    <property type="match status" value="1"/>
</dbReference>
<accession>A0AAE0B268</accession>
<dbReference type="InterPro" id="IPR006527">
    <property type="entry name" value="F-box-assoc_dom_typ1"/>
</dbReference>
<dbReference type="InterPro" id="IPR001810">
    <property type="entry name" value="F-box_dom"/>
</dbReference>
<dbReference type="PANTHER" id="PTHR31672">
    <property type="entry name" value="BNACNNG10540D PROTEIN"/>
    <property type="match status" value="1"/>
</dbReference>
<protein>
    <recommendedName>
        <fullName evidence="1">F-box domain-containing protein</fullName>
    </recommendedName>
</protein>
<evidence type="ECO:0000313" key="2">
    <source>
        <dbReference type="EMBL" id="KAK3227809.1"/>
    </source>
</evidence>
<dbReference type="EMBL" id="JANJYJ010000002">
    <property type="protein sequence ID" value="KAK3227809.1"/>
    <property type="molecule type" value="Genomic_DNA"/>
</dbReference>
<evidence type="ECO:0000313" key="3">
    <source>
        <dbReference type="Proteomes" id="UP001281410"/>
    </source>
</evidence>
<name>A0AAE0B268_9ROSI</name>
<organism evidence="2 3">
    <name type="scientific">Dipteronia sinensis</name>
    <dbReference type="NCBI Taxonomy" id="43782"/>
    <lineage>
        <taxon>Eukaryota</taxon>
        <taxon>Viridiplantae</taxon>
        <taxon>Streptophyta</taxon>
        <taxon>Embryophyta</taxon>
        <taxon>Tracheophyta</taxon>
        <taxon>Spermatophyta</taxon>
        <taxon>Magnoliopsida</taxon>
        <taxon>eudicotyledons</taxon>
        <taxon>Gunneridae</taxon>
        <taxon>Pentapetalae</taxon>
        <taxon>rosids</taxon>
        <taxon>malvids</taxon>
        <taxon>Sapindales</taxon>
        <taxon>Sapindaceae</taxon>
        <taxon>Hippocastanoideae</taxon>
        <taxon>Acereae</taxon>
        <taxon>Dipteronia</taxon>
    </lineage>
</organism>
<dbReference type="InterPro" id="IPR050796">
    <property type="entry name" value="SCF_F-box_component"/>
</dbReference>
<proteinExistence type="predicted"/>
<comment type="caution">
    <text evidence="2">The sequence shown here is derived from an EMBL/GenBank/DDBJ whole genome shotgun (WGS) entry which is preliminary data.</text>
</comment>
<dbReference type="AlphaFoldDB" id="A0AAE0B268"/>
<dbReference type="NCBIfam" id="TIGR01640">
    <property type="entry name" value="F_box_assoc_1"/>
    <property type="match status" value="1"/>
</dbReference>
<dbReference type="InterPro" id="IPR036047">
    <property type="entry name" value="F-box-like_dom_sf"/>
</dbReference>
<dbReference type="Pfam" id="PF00646">
    <property type="entry name" value="F-box"/>
    <property type="match status" value="1"/>
</dbReference>
<dbReference type="Gene3D" id="1.20.1280.50">
    <property type="match status" value="1"/>
</dbReference>
<reference evidence="2" key="1">
    <citation type="journal article" date="2023" name="Plant J.">
        <title>Genome sequences and population genomics provide insights into the demographic history, inbreeding, and mutation load of two 'living fossil' tree species of Dipteronia.</title>
        <authorList>
            <person name="Feng Y."/>
            <person name="Comes H.P."/>
            <person name="Chen J."/>
            <person name="Zhu S."/>
            <person name="Lu R."/>
            <person name="Zhang X."/>
            <person name="Li P."/>
            <person name="Qiu J."/>
            <person name="Olsen K.M."/>
            <person name="Qiu Y."/>
        </authorList>
    </citation>
    <scope>NUCLEOTIDE SEQUENCE</scope>
    <source>
        <strain evidence="2">NBL</strain>
    </source>
</reference>
<sequence length="397" mass="45782">MSTLLPELIIEILLRLPIKSICRFKCTSKSWLALITHPQFIKMHLARTRKQKLLLCNPYVNAHLCLVDLERSFEDKVHPKVDQLNIKPNIQYVECICGSNGLFYIKFEYHDSSFFICNPSTRESKEILDVPLLNSSYFVGFGYVESIDDYKAVRVFNDQKLLHIFSLRNNSWKIVMGNFPVRQPSFIDGVSLNGAVHWGTLCYPDDLGVITVFDLAEEKFKTFPLPISNAPPNPSEYWRCNVYVIGEYLCVTFEVFINRTKECVEAVDGIWIMKEYGVKESWIRIVKSHGLRDPIPLCLWENDGIILFFSYFGQPERILCYDEKDGKLRKEFVIDGKYRIYAYVESLVSFKYNVEYSSTLGFLHNFAPSQLQSTSQIPSSSSVSLDISGLLTEDQLV</sequence>
<dbReference type="CDD" id="cd22157">
    <property type="entry name" value="F-box_AtFBW1-like"/>
    <property type="match status" value="1"/>
</dbReference>
<feature type="domain" description="F-box" evidence="1">
    <location>
        <begin position="5"/>
        <end position="44"/>
    </location>
</feature>
<dbReference type="Pfam" id="PF07734">
    <property type="entry name" value="FBA_1"/>
    <property type="match status" value="1"/>
</dbReference>
<dbReference type="InterPro" id="IPR017451">
    <property type="entry name" value="F-box-assoc_interact_dom"/>
</dbReference>
<dbReference type="Proteomes" id="UP001281410">
    <property type="component" value="Unassembled WGS sequence"/>
</dbReference>
<evidence type="ECO:0000259" key="1">
    <source>
        <dbReference type="SMART" id="SM00256"/>
    </source>
</evidence>
<gene>
    <name evidence="2" type="ORF">Dsin_007671</name>
</gene>